<name>A0ABQ5ADH7_9ASTR</name>
<keyword evidence="1" id="KW-0548">Nucleotidyltransferase</keyword>
<keyword evidence="2" id="KW-1185">Reference proteome</keyword>
<accession>A0ABQ5ADH7</accession>
<dbReference type="PANTHER" id="PTHR33116:SF76">
    <property type="entry name" value="DUF4283 DOMAIN-CONTAINING PROTEIN"/>
    <property type="match status" value="1"/>
</dbReference>
<keyword evidence="1" id="KW-0808">Transferase</keyword>
<evidence type="ECO:0000313" key="2">
    <source>
        <dbReference type="Proteomes" id="UP001151760"/>
    </source>
</evidence>
<organism evidence="1 2">
    <name type="scientific">Tanacetum coccineum</name>
    <dbReference type="NCBI Taxonomy" id="301880"/>
    <lineage>
        <taxon>Eukaryota</taxon>
        <taxon>Viridiplantae</taxon>
        <taxon>Streptophyta</taxon>
        <taxon>Embryophyta</taxon>
        <taxon>Tracheophyta</taxon>
        <taxon>Spermatophyta</taxon>
        <taxon>Magnoliopsida</taxon>
        <taxon>eudicotyledons</taxon>
        <taxon>Gunneridae</taxon>
        <taxon>Pentapetalae</taxon>
        <taxon>asterids</taxon>
        <taxon>campanulids</taxon>
        <taxon>Asterales</taxon>
        <taxon>Asteraceae</taxon>
        <taxon>Asteroideae</taxon>
        <taxon>Anthemideae</taxon>
        <taxon>Anthemidinae</taxon>
        <taxon>Tanacetum</taxon>
    </lineage>
</organism>
<dbReference type="InterPro" id="IPR036691">
    <property type="entry name" value="Endo/exonu/phosph_ase_sf"/>
</dbReference>
<dbReference type="PANTHER" id="PTHR33116">
    <property type="entry name" value="REVERSE TRANSCRIPTASE ZINC-BINDING DOMAIN-CONTAINING PROTEIN-RELATED-RELATED"/>
    <property type="match status" value="1"/>
</dbReference>
<sequence length="1066" mass="123586">MRFGDSIVRVQKKNTRSKISVKMSDDGSNKGGNDVVIVGTNTGKGDGFVGDLYEDNVNIICKMHADEVVDDVNANVDMCFDIDMTDNVKIHVNNVADNVKARDKNALQSVDNVQTSFNKNVNCKNDELLNKEMRSAKGECSDSGSRNDVWNKKFADIFFDNKLDNKLHEIPTEMGKNSNEFVVFNEEVLEVGMDEVVNNGPWMVNNKPLFVQKWRVGMCLDRAEPSKLSAWVKLLHVPMEAWSLKWISALSSSLDKPIIMDDMTTKMCLRGESRIRFARVLVELDAGKMIKDKIDVMYKGDAFHENFTKTIEVEYAWKPPCCTHCKVFGHEEKICKLNKKDKLEERIANGNETVDNDFKVVQNRKVRNDRNDNNNRWTRNNRMNGYQRNIGTQVKIPDNNMNNSVEYRKKKEEVKEKVSVKEQVNKETNQAECNKNGNIELEKNYNGEGIFENKKVGQNEKGDSTKTMSKNEIGLRKIDASDNDMNGWNEEMKRYYKDIKELFHVAAELERDEDIIDGDSKVEEYVIRNEFQECNADIEVGDILSVGFHFTWTKSLRNPNCRTLKKLDRIMINEAFLEKFPQAHSLFLPYVISDHSLVVLHFPNVMPKCRKAFRFSNSITEKKEFLPNVKEEWEKDIEGYMMYRVAKKMNLLKPKLNQLRWKNGNKAIIEWLKDGDRNIKYLHKIIKGRLHKGRIMYVFNEKRESVVFPNKLTNEEAIDMVKPVSEAKVKNAMFDIEDSKAPGLDGFTARSAWSISIVGKEVCKAIQEFFETWKLLRKTIKKYLDEFSGYSGLKENLQKSTIFFRGMSSILTIVPFQIGKLPVRYLGVPLITKNISTDCKPLVEKVRSKVRDWRNKALTYLGRLQLIASILSSMQIYWASIFLLPKFVIYEINKMLKGFLWCQGELTKGNAKVSWDNICKHKDQGGLGLKNLYVWNEVLLVKHLWNVAAKKDTLWVRWINVKILKGRSIWEISTKSNSSMGWKNILRLREKERKCVMWKLKNSTTVNEWWSWPNCWNTKYPILKQCLVPNLVNERKDETVWVNNMGKETKFGIKQRGKTCAAMSQK</sequence>
<protein>
    <submittedName>
        <fullName evidence="1">RNA-directed DNA polymerase, eukaryota, reverse transcriptase zinc-binding domain protein</fullName>
    </submittedName>
</protein>
<reference evidence="1" key="1">
    <citation type="journal article" date="2022" name="Int. J. Mol. Sci.">
        <title>Draft Genome of Tanacetum Coccineum: Genomic Comparison of Closely Related Tanacetum-Family Plants.</title>
        <authorList>
            <person name="Yamashiro T."/>
            <person name="Shiraishi A."/>
            <person name="Nakayama K."/>
            <person name="Satake H."/>
        </authorList>
    </citation>
    <scope>NUCLEOTIDE SEQUENCE</scope>
</reference>
<evidence type="ECO:0000313" key="1">
    <source>
        <dbReference type="EMBL" id="GJS99190.1"/>
    </source>
</evidence>
<proteinExistence type="predicted"/>
<dbReference type="Proteomes" id="UP001151760">
    <property type="component" value="Unassembled WGS sequence"/>
</dbReference>
<dbReference type="GO" id="GO:0003964">
    <property type="term" value="F:RNA-directed DNA polymerase activity"/>
    <property type="evidence" value="ECO:0007669"/>
    <property type="project" value="UniProtKB-KW"/>
</dbReference>
<dbReference type="EMBL" id="BQNB010012100">
    <property type="protein sequence ID" value="GJS99190.1"/>
    <property type="molecule type" value="Genomic_DNA"/>
</dbReference>
<dbReference type="SUPFAM" id="SSF56219">
    <property type="entry name" value="DNase I-like"/>
    <property type="match status" value="1"/>
</dbReference>
<gene>
    <name evidence="1" type="ORF">Tco_0820360</name>
</gene>
<comment type="caution">
    <text evidence="1">The sequence shown here is derived from an EMBL/GenBank/DDBJ whole genome shotgun (WGS) entry which is preliminary data.</text>
</comment>
<keyword evidence="1" id="KW-0695">RNA-directed DNA polymerase</keyword>
<reference evidence="1" key="2">
    <citation type="submission" date="2022-01" db="EMBL/GenBank/DDBJ databases">
        <authorList>
            <person name="Yamashiro T."/>
            <person name="Shiraishi A."/>
            <person name="Satake H."/>
            <person name="Nakayama K."/>
        </authorList>
    </citation>
    <scope>NUCLEOTIDE SEQUENCE</scope>
</reference>